<evidence type="ECO:0000313" key="2">
    <source>
        <dbReference type="EMBL" id="CAB9510748.1"/>
    </source>
</evidence>
<dbReference type="EMBL" id="CAICTM010000449">
    <property type="protein sequence ID" value="CAB9510748.1"/>
    <property type="molecule type" value="Genomic_DNA"/>
</dbReference>
<feature type="region of interest" description="Disordered" evidence="1">
    <location>
        <begin position="1"/>
        <end position="21"/>
    </location>
</feature>
<accession>A0A9N8HHJ0</accession>
<name>A0A9N8HHJ0_9STRA</name>
<keyword evidence="3" id="KW-1185">Reference proteome</keyword>
<protein>
    <submittedName>
        <fullName evidence="2">Uncharacterized protein</fullName>
    </submittedName>
</protein>
<evidence type="ECO:0000256" key="1">
    <source>
        <dbReference type="SAM" id="MobiDB-lite"/>
    </source>
</evidence>
<dbReference type="AlphaFoldDB" id="A0A9N8HHJ0"/>
<organism evidence="2 3">
    <name type="scientific">Seminavis robusta</name>
    <dbReference type="NCBI Taxonomy" id="568900"/>
    <lineage>
        <taxon>Eukaryota</taxon>
        <taxon>Sar</taxon>
        <taxon>Stramenopiles</taxon>
        <taxon>Ochrophyta</taxon>
        <taxon>Bacillariophyta</taxon>
        <taxon>Bacillariophyceae</taxon>
        <taxon>Bacillariophycidae</taxon>
        <taxon>Naviculales</taxon>
        <taxon>Naviculaceae</taxon>
        <taxon>Seminavis</taxon>
    </lineage>
</organism>
<evidence type="ECO:0000313" key="3">
    <source>
        <dbReference type="Proteomes" id="UP001153069"/>
    </source>
</evidence>
<sequence length="117" mass="13276">MESVRFEDGSGNDEEPPEVEPFGVVDRGMTLEDFEREEVNGFDGPNVWKAVDNVAETKTTIGMAQDAAWAQARVEMQFIRQKMEQFCGSQKPKFAAIFNLMFGPQSEIYRVFKGEDL</sequence>
<gene>
    <name evidence="2" type="ORF">SEMRO_450_G145630.1</name>
</gene>
<reference evidence="2" key="1">
    <citation type="submission" date="2020-06" db="EMBL/GenBank/DDBJ databases">
        <authorList>
            <consortium name="Plant Systems Biology data submission"/>
        </authorList>
    </citation>
    <scope>NUCLEOTIDE SEQUENCE</scope>
    <source>
        <strain evidence="2">D6</strain>
    </source>
</reference>
<dbReference type="Proteomes" id="UP001153069">
    <property type="component" value="Unassembled WGS sequence"/>
</dbReference>
<proteinExistence type="predicted"/>
<comment type="caution">
    <text evidence="2">The sequence shown here is derived from an EMBL/GenBank/DDBJ whole genome shotgun (WGS) entry which is preliminary data.</text>
</comment>